<evidence type="ECO:0000259" key="1">
    <source>
        <dbReference type="Pfam" id="PF17057"/>
    </source>
</evidence>
<dbReference type="Pfam" id="PF17057">
    <property type="entry name" value="B3R"/>
    <property type="match status" value="1"/>
</dbReference>
<dbReference type="GeneTree" id="ENSGT00410000025651"/>
<dbReference type="eggNOG" id="ENOG502RU3F">
    <property type="taxonomic scope" value="Eukaryota"/>
</dbReference>
<proteinExistence type="predicted"/>
<name>G5E7E3_LOXAF</name>
<dbReference type="STRING" id="9785.ENSLAFP00000017425"/>
<dbReference type="InParanoid" id="G5E7E3"/>
<dbReference type="OMA" id="SIDYCIR"/>
<evidence type="ECO:0000313" key="2">
    <source>
        <dbReference type="Ensembl" id="ENSLAFP00000017425.2"/>
    </source>
</evidence>
<dbReference type="AlphaFoldDB" id="G5E7E3"/>
<dbReference type="InterPro" id="IPR029684">
    <property type="entry name" value="Schlafen"/>
</dbReference>
<dbReference type="PANTHER" id="PTHR12155">
    <property type="entry name" value="SCHLAFEN"/>
    <property type="match status" value="1"/>
</dbReference>
<dbReference type="FunFam" id="3.30.950.30:FF:000001">
    <property type="entry name" value="Schlafen family member 14"/>
    <property type="match status" value="1"/>
</dbReference>
<dbReference type="FunCoup" id="G5E7E3">
    <property type="interactions" value="23"/>
</dbReference>
<dbReference type="InterPro" id="IPR031450">
    <property type="entry name" value="Poxin-SLFN/SLFN_N"/>
</dbReference>
<reference evidence="2 3" key="1">
    <citation type="submission" date="2009-06" db="EMBL/GenBank/DDBJ databases">
        <title>The Genome Sequence of Loxodonta africana (African elephant).</title>
        <authorList>
            <person name="Di Palma F."/>
            <person name="Heiman D."/>
            <person name="Young S."/>
            <person name="Johnson J."/>
            <person name="Lander E.S."/>
            <person name="Lindblad-Toh K."/>
        </authorList>
    </citation>
    <scope>NUCLEOTIDE SEQUENCE [LARGE SCALE GENOMIC DNA]</scope>
    <source>
        <strain evidence="2 3">Isolate ISIS603380</strain>
    </source>
</reference>
<evidence type="ECO:0000313" key="3">
    <source>
        <dbReference type="Proteomes" id="UP000007646"/>
    </source>
</evidence>
<keyword evidence="3" id="KW-1185">Reference proteome</keyword>
<dbReference type="PANTHER" id="PTHR12155:SF2">
    <property type="entry name" value="RIBONUCLEASE SLFN12"/>
    <property type="match status" value="1"/>
</dbReference>
<dbReference type="InterPro" id="IPR038461">
    <property type="entry name" value="Schlafen_AlbA_2_dom_sf"/>
</dbReference>
<dbReference type="HOGENOM" id="CLU_676069_0_0_1"/>
<dbReference type="Gene3D" id="3.30.950.30">
    <property type="entry name" value="Schlafen, AAA domain"/>
    <property type="match status" value="1"/>
</dbReference>
<dbReference type="Ensembl" id="ENSLAFT00000022618.2">
    <property type="protein sequence ID" value="ENSLAFP00000017425.2"/>
    <property type="gene ID" value="ENSLAFG00000023016.2"/>
</dbReference>
<organism evidence="2 3">
    <name type="scientific">Loxodonta africana</name>
    <name type="common">African elephant</name>
    <dbReference type="NCBI Taxonomy" id="9785"/>
    <lineage>
        <taxon>Eukaryota</taxon>
        <taxon>Metazoa</taxon>
        <taxon>Chordata</taxon>
        <taxon>Craniata</taxon>
        <taxon>Vertebrata</taxon>
        <taxon>Euteleostomi</taxon>
        <taxon>Mammalia</taxon>
        <taxon>Eutheria</taxon>
        <taxon>Afrotheria</taxon>
        <taxon>Proboscidea</taxon>
        <taxon>Elephantidae</taxon>
        <taxon>Loxodonta</taxon>
    </lineage>
</organism>
<accession>G5E7E3</accession>
<protein>
    <recommendedName>
        <fullName evidence="1">Poxin-Schlafen/Schlafen-like N-terminal domain-containing protein</fullName>
    </recommendedName>
</protein>
<feature type="domain" description="Poxin-Schlafen/Schlafen-like N-terminal" evidence="1">
    <location>
        <begin position="72"/>
        <end position="187"/>
    </location>
</feature>
<reference evidence="2" key="3">
    <citation type="submission" date="2025-09" db="UniProtKB">
        <authorList>
            <consortium name="Ensembl"/>
        </authorList>
    </citation>
    <scope>IDENTIFICATION</scope>
    <source>
        <strain evidence="2">Isolate ISIS603380</strain>
    </source>
</reference>
<sequence length="331" mass="38014">YAELVLDVGRIAVGRRIEKKTRNCQLRKKQNGNVLQAVCALLHSGGGMIKAKIENEKYGYQKDGTGLNLENSFRNILPSVVLKYLDFMQQGHYFLIVKSWSSEISGLWLSTVSGWVLHRSKTSEASMSAIVALEFLKDRKESRKRLYLRPKLLSTRAHIDVQEERNVQNLGSFFNSKQLTYKEKLTFTESTHVKKNLLQHIQEILPRYVSAFANTDGGYLFIGLNDDKEEIIGFKTEMIDLLKLEKEIEQSIGKLPVHHFCVEERKVNYSCKFPEVYNNRSLCGYVCALKVVGFCCVVFAGEPNSWPMEDNHMEQLTTKEWIQFTVDTDPN</sequence>
<reference evidence="2" key="2">
    <citation type="submission" date="2025-08" db="UniProtKB">
        <authorList>
            <consortium name="Ensembl"/>
        </authorList>
    </citation>
    <scope>IDENTIFICATION</scope>
    <source>
        <strain evidence="2">Isolate ISIS603380</strain>
    </source>
</reference>
<dbReference type="Proteomes" id="UP000007646">
    <property type="component" value="Unassembled WGS sequence"/>
</dbReference>